<reference evidence="3" key="1">
    <citation type="submission" date="2019-08" db="EMBL/GenBank/DDBJ databases">
        <authorList>
            <person name="Kucharzyk K."/>
            <person name="Murdoch R.W."/>
            <person name="Higgins S."/>
            <person name="Loffler F."/>
        </authorList>
    </citation>
    <scope>NUCLEOTIDE SEQUENCE</scope>
</reference>
<dbReference type="GO" id="GO:0022857">
    <property type="term" value="F:transmembrane transporter activity"/>
    <property type="evidence" value="ECO:0007669"/>
    <property type="project" value="InterPro"/>
</dbReference>
<accession>A0A645H3Y5</accession>
<dbReference type="InterPro" id="IPR020846">
    <property type="entry name" value="MFS_dom"/>
</dbReference>
<feature type="transmembrane region" description="Helical" evidence="1">
    <location>
        <begin position="117"/>
        <end position="137"/>
    </location>
</feature>
<gene>
    <name evidence="3" type="ORF">SDC9_181209</name>
</gene>
<dbReference type="SUPFAM" id="SSF103473">
    <property type="entry name" value="MFS general substrate transporter"/>
    <property type="match status" value="1"/>
</dbReference>
<dbReference type="InterPro" id="IPR036259">
    <property type="entry name" value="MFS_trans_sf"/>
</dbReference>
<keyword evidence="1" id="KW-0812">Transmembrane</keyword>
<feature type="domain" description="Major facilitator superfamily (MFS) profile" evidence="2">
    <location>
        <begin position="1"/>
        <end position="143"/>
    </location>
</feature>
<dbReference type="AlphaFoldDB" id="A0A645H3Y5"/>
<evidence type="ECO:0000259" key="2">
    <source>
        <dbReference type="PROSITE" id="PS50850"/>
    </source>
</evidence>
<evidence type="ECO:0000256" key="1">
    <source>
        <dbReference type="SAM" id="Phobius"/>
    </source>
</evidence>
<keyword evidence="1" id="KW-0472">Membrane</keyword>
<comment type="caution">
    <text evidence="3">The sequence shown here is derived from an EMBL/GenBank/DDBJ whole genome shotgun (WGS) entry which is preliminary data.</text>
</comment>
<organism evidence="3">
    <name type="scientific">bioreactor metagenome</name>
    <dbReference type="NCBI Taxonomy" id="1076179"/>
    <lineage>
        <taxon>unclassified sequences</taxon>
        <taxon>metagenomes</taxon>
        <taxon>ecological metagenomes</taxon>
    </lineage>
</organism>
<proteinExistence type="predicted"/>
<feature type="transmembrane region" description="Helical" evidence="1">
    <location>
        <begin position="79"/>
        <end position="97"/>
    </location>
</feature>
<name>A0A645H3Y5_9ZZZZ</name>
<feature type="transmembrane region" description="Helical" evidence="1">
    <location>
        <begin position="41"/>
        <end position="59"/>
    </location>
</feature>
<sequence length="157" mass="16715">MFGGFLSDRIAIARPVFRLQLMGTSMLLGAPVIFLMGRVDALLAACVTMAAFGLFRGVYEANTHAALFEVIAPSNRASAVGVMTMLAFLAGSLSPWLMGRCREIFPQGQGLSTGFSVLSLAYVIGSLAVLAAVFFTFEKDRYREGTVIPEPPGTAKA</sequence>
<dbReference type="PROSITE" id="PS50850">
    <property type="entry name" value="MFS"/>
    <property type="match status" value="1"/>
</dbReference>
<keyword evidence="1" id="KW-1133">Transmembrane helix</keyword>
<dbReference type="Gene3D" id="1.20.1250.20">
    <property type="entry name" value="MFS general substrate transporter like domains"/>
    <property type="match status" value="1"/>
</dbReference>
<evidence type="ECO:0000313" key="3">
    <source>
        <dbReference type="EMBL" id="MPN33718.1"/>
    </source>
</evidence>
<dbReference type="EMBL" id="VSSQ01086359">
    <property type="protein sequence ID" value="MPN33718.1"/>
    <property type="molecule type" value="Genomic_DNA"/>
</dbReference>
<protein>
    <recommendedName>
        <fullName evidence="2">Major facilitator superfamily (MFS) profile domain-containing protein</fullName>
    </recommendedName>
</protein>